<evidence type="ECO:0000313" key="2">
    <source>
        <dbReference type="Proteomes" id="UP000185678"/>
    </source>
</evidence>
<reference evidence="1 2" key="1">
    <citation type="submission" date="2017-01" db="EMBL/GenBank/DDBJ databases">
        <authorList>
            <person name="Mah S.A."/>
            <person name="Swanson W.J."/>
            <person name="Moy G.W."/>
            <person name="Vacquier V.D."/>
        </authorList>
    </citation>
    <scope>NUCLEOTIDE SEQUENCE [LARGE SCALE GENOMIC DNA]</scope>
    <source>
        <strain evidence="1 2">DSM 11589</strain>
    </source>
</reference>
<evidence type="ECO:0000313" key="1">
    <source>
        <dbReference type="EMBL" id="SIS86967.1"/>
    </source>
</evidence>
<organism evidence="1 2">
    <name type="scientific">Insolitispirillum peregrinum</name>
    <dbReference type="NCBI Taxonomy" id="80876"/>
    <lineage>
        <taxon>Bacteria</taxon>
        <taxon>Pseudomonadati</taxon>
        <taxon>Pseudomonadota</taxon>
        <taxon>Alphaproteobacteria</taxon>
        <taxon>Rhodospirillales</taxon>
        <taxon>Novispirillaceae</taxon>
        <taxon>Insolitispirillum</taxon>
    </lineage>
</organism>
<dbReference type="STRING" id="80876.SAMN05421779_104208"/>
<dbReference type="AlphaFoldDB" id="A0A1N7MLJ6"/>
<proteinExistence type="predicted"/>
<dbReference type="EMBL" id="FTOA01000004">
    <property type="protein sequence ID" value="SIS86967.1"/>
    <property type="molecule type" value="Genomic_DNA"/>
</dbReference>
<accession>A0A1N7MLJ6</accession>
<dbReference type="Proteomes" id="UP000185678">
    <property type="component" value="Unassembled WGS sequence"/>
</dbReference>
<sequence>MRGHFVLSDTFIVPVVDTIFCKKDGSIKNLGR</sequence>
<gene>
    <name evidence="1" type="ORF">SAMN05421779_104208</name>
</gene>
<keyword evidence="2" id="KW-1185">Reference proteome</keyword>
<name>A0A1N7MLJ6_9PROT</name>
<protein>
    <submittedName>
        <fullName evidence="1">Uncharacterized protein</fullName>
    </submittedName>
</protein>